<dbReference type="Ensembl" id="ENSGAGT00000024070.1">
    <property type="protein sequence ID" value="ENSGAGP00000021133.1"/>
    <property type="gene ID" value="ENSGAGG00000015519.1"/>
</dbReference>
<dbReference type="NCBIfam" id="NF040941">
    <property type="entry name" value="GGGWT_bact"/>
    <property type="match status" value="1"/>
</dbReference>
<reference evidence="3" key="3">
    <citation type="submission" date="2025-09" db="UniProtKB">
        <authorList>
            <consortium name="Ensembl"/>
        </authorList>
    </citation>
    <scope>IDENTIFICATION</scope>
</reference>
<dbReference type="PANTHER" id="PTHR19143">
    <property type="entry name" value="FIBRINOGEN/TENASCIN/ANGIOPOEITIN"/>
    <property type="match status" value="1"/>
</dbReference>
<dbReference type="InterPro" id="IPR036056">
    <property type="entry name" value="Fibrinogen-like_C"/>
</dbReference>
<feature type="chain" id="PRO_5019314986" description="Fibrinogen C-terminal domain-containing protein" evidence="1">
    <location>
        <begin position="37"/>
        <end position="273"/>
    </location>
</feature>
<dbReference type="Gene3D" id="3.90.215.10">
    <property type="entry name" value="Gamma Fibrinogen, chain A, domain 1"/>
    <property type="match status" value="1"/>
</dbReference>
<feature type="domain" description="Fibrinogen C-terminal" evidence="2">
    <location>
        <begin position="44"/>
        <end position="256"/>
    </location>
</feature>
<dbReference type="SUPFAM" id="SSF56496">
    <property type="entry name" value="Fibrinogen C-terminal domain-like"/>
    <property type="match status" value="1"/>
</dbReference>
<organism evidence="3 4">
    <name type="scientific">Gopherus agassizii</name>
    <name type="common">Agassiz's desert tortoise</name>
    <dbReference type="NCBI Taxonomy" id="38772"/>
    <lineage>
        <taxon>Eukaryota</taxon>
        <taxon>Metazoa</taxon>
        <taxon>Chordata</taxon>
        <taxon>Craniata</taxon>
        <taxon>Vertebrata</taxon>
        <taxon>Euteleostomi</taxon>
        <taxon>Archelosauria</taxon>
        <taxon>Testudinata</taxon>
        <taxon>Testudines</taxon>
        <taxon>Cryptodira</taxon>
        <taxon>Durocryptodira</taxon>
        <taxon>Testudinoidea</taxon>
        <taxon>Testudinidae</taxon>
        <taxon>Gopherus</taxon>
    </lineage>
</organism>
<dbReference type="GO" id="GO:0005615">
    <property type="term" value="C:extracellular space"/>
    <property type="evidence" value="ECO:0007669"/>
    <property type="project" value="TreeGrafter"/>
</dbReference>
<dbReference type="CDD" id="cd00087">
    <property type="entry name" value="FReD"/>
    <property type="match status" value="1"/>
</dbReference>
<reference evidence="4" key="1">
    <citation type="journal article" date="2017" name="PLoS ONE">
        <title>The Agassiz's desert tortoise genome provides a resource for the conservation of a threatened species.</title>
        <authorList>
            <person name="Tollis M."/>
            <person name="DeNardo D.F."/>
            <person name="Cornelius J.A."/>
            <person name="Dolby G.A."/>
            <person name="Edwards T."/>
            <person name="Henen B.T."/>
            <person name="Karl A.E."/>
            <person name="Murphy R.W."/>
            <person name="Kusumi K."/>
        </authorList>
    </citation>
    <scope>NUCLEOTIDE SEQUENCE [LARGE SCALE GENOMIC DNA]</scope>
</reference>
<evidence type="ECO:0000259" key="2">
    <source>
        <dbReference type="PROSITE" id="PS51406"/>
    </source>
</evidence>
<evidence type="ECO:0000256" key="1">
    <source>
        <dbReference type="SAM" id="SignalP"/>
    </source>
</evidence>
<feature type="signal peptide" evidence="1">
    <location>
        <begin position="1"/>
        <end position="36"/>
    </location>
</feature>
<dbReference type="Proteomes" id="UP000291020">
    <property type="component" value="Unassembled WGS sequence"/>
</dbReference>
<evidence type="ECO:0000313" key="4">
    <source>
        <dbReference type="Proteomes" id="UP000291020"/>
    </source>
</evidence>
<accession>A0A452I0V0</accession>
<dbReference type="InterPro" id="IPR014716">
    <property type="entry name" value="Fibrinogen_a/b/g_C_1"/>
</dbReference>
<dbReference type="SMART" id="SM00186">
    <property type="entry name" value="FBG"/>
    <property type="match status" value="1"/>
</dbReference>
<dbReference type="Pfam" id="PF00147">
    <property type="entry name" value="Fibrinogen_C"/>
    <property type="match status" value="1"/>
</dbReference>
<keyword evidence="4" id="KW-1185">Reference proteome</keyword>
<dbReference type="Gene3D" id="4.10.530.10">
    <property type="entry name" value="Gamma-fibrinogen Carboxyl Terminal Fragment, domain 2"/>
    <property type="match status" value="1"/>
</dbReference>
<dbReference type="PANTHER" id="PTHR19143:SF428">
    <property type="entry name" value="ANGIOPOIETIN-RELATED PROTEIN 1-LIKE-RELATED"/>
    <property type="match status" value="1"/>
</dbReference>
<dbReference type="InterPro" id="IPR050373">
    <property type="entry name" value="Fibrinogen_C-term_domain"/>
</dbReference>
<evidence type="ECO:0000313" key="3">
    <source>
        <dbReference type="Ensembl" id="ENSGAGP00000021133.1"/>
    </source>
</evidence>
<keyword evidence="1" id="KW-0732">Signal</keyword>
<reference evidence="3" key="2">
    <citation type="submission" date="2025-08" db="UniProtKB">
        <authorList>
            <consortium name="Ensembl"/>
        </authorList>
    </citation>
    <scope>IDENTIFICATION</scope>
</reference>
<dbReference type="STRING" id="38772.ENSGAGP00000021133"/>
<sequence length="273" mass="30811">MEITKRGGRVGFQSSSLLLLSALSMMVLLCVAPVQGNGALAHKKVERGFPKDCSYIPRDSPSGIHVIQPAGSPPRVVWCDMDTEGKGWTVVQRNSYNTEISWKESWSTYKYGFGNVQQDYWLGNEYLSLLTRQNTYKVRFVVEDKSNNTRYAEYDIFSVEDEPSGYPLRLGRYTGDGEDYLTTYHSGLGGIHDNMKFSTTDKDQDQTSGNCASSYGGWWYDKCQNVLLNGKGYIYWAGFCKSGECKSSLILIKPTDVCWVQKEEPILPGSQRR</sequence>
<protein>
    <recommendedName>
        <fullName evidence="2">Fibrinogen C-terminal domain-containing protein</fullName>
    </recommendedName>
</protein>
<dbReference type="PROSITE" id="PS51406">
    <property type="entry name" value="FIBRINOGEN_C_2"/>
    <property type="match status" value="1"/>
</dbReference>
<dbReference type="AlphaFoldDB" id="A0A452I0V0"/>
<name>A0A452I0V0_9SAUR</name>
<proteinExistence type="predicted"/>
<dbReference type="InterPro" id="IPR002181">
    <property type="entry name" value="Fibrinogen_a/b/g_C_dom"/>
</dbReference>